<name>A0A916TLU7_9HYPH</name>
<keyword evidence="4" id="KW-1185">Reference proteome</keyword>
<evidence type="ECO:0000313" key="4">
    <source>
        <dbReference type="Proteomes" id="UP000605148"/>
    </source>
</evidence>
<evidence type="ECO:0000313" key="3">
    <source>
        <dbReference type="EMBL" id="GGB52603.1"/>
    </source>
</evidence>
<accession>A0A916TLU7</accession>
<dbReference type="OrthoDB" id="7835439at2"/>
<feature type="region of interest" description="Disordered" evidence="1">
    <location>
        <begin position="109"/>
        <end position="211"/>
    </location>
</feature>
<gene>
    <name evidence="3" type="ORF">GCM10011316_25800</name>
</gene>
<dbReference type="Proteomes" id="UP000605148">
    <property type="component" value="Unassembled WGS sequence"/>
</dbReference>
<evidence type="ECO:0000256" key="2">
    <source>
        <dbReference type="SAM" id="SignalP"/>
    </source>
</evidence>
<comment type="caution">
    <text evidence="3">The sequence shown here is derived from an EMBL/GenBank/DDBJ whole genome shotgun (WGS) entry which is preliminary data.</text>
</comment>
<proteinExistence type="predicted"/>
<dbReference type="PROSITE" id="PS51257">
    <property type="entry name" value="PROKAR_LIPOPROTEIN"/>
    <property type="match status" value="1"/>
</dbReference>
<reference evidence="3" key="1">
    <citation type="journal article" date="2014" name="Int. J. Syst. Evol. Microbiol.">
        <title>Complete genome sequence of Corynebacterium casei LMG S-19264T (=DSM 44701T), isolated from a smear-ripened cheese.</title>
        <authorList>
            <consortium name="US DOE Joint Genome Institute (JGI-PGF)"/>
            <person name="Walter F."/>
            <person name="Albersmeier A."/>
            <person name="Kalinowski J."/>
            <person name="Ruckert C."/>
        </authorList>
    </citation>
    <scope>NUCLEOTIDE SEQUENCE</scope>
    <source>
        <strain evidence="3">CGMCC 1.12426</strain>
    </source>
</reference>
<protein>
    <recommendedName>
        <fullName evidence="5">Beta-barrel assembly complex subunit BamF</fullName>
    </recommendedName>
</protein>
<feature type="chain" id="PRO_5036802874" description="Beta-barrel assembly complex subunit BamF" evidence="2">
    <location>
        <begin position="23"/>
        <end position="228"/>
    </location>
</feature>
<feature type="compositionally biased region" description="Basic and acidic residues" evidence="1">
    <location>
        <begin position="129"/>
        <end position="154"/>
    </location>
</feature>
<sequence>MQRTKSIASKIVLLTLAGGLLAACQAADGTMQAPDTAAVNRIMQGLGAIDPNEKPIDYKPRAPLAMPADKSNLPPPETQTAGAGSENWPNAGKNPEIEELRALYANANRSNQPLSPEQMRGFTLTGVDRPSDRQTQRQRELADGAHMTPEELQGRGHSLSSGEAETPTARLQRRYLTEPPTAYNEPSANAPFPTDVKAAEKQRMKDAEDPMSGALIDMRCLEAGRSDC</sequence>
<organism evidence="3 4">
    <name type="scientific">Roseibium aquae</name>
    <dbReference type="NCBI Taxonomy" id="1323746"/>
    <lineage>
        <taxon>Bacteria</taxon>
        <taxon>Pseudomonadati</taxon>
        <taxon>Pseudomonadota</taxon>
        <taxon>Alphaproteobacteria</taxon>
        <taxon>Hyphomicrobiales</taxon>
        <taxon>Stappiaceae</taxon>
        <taxon>Roseibium</taxon>
    </lineage>
</organism>
<reference evidence="3" key="2">
    <citation type="submission" date="2020-09" db="EMBL/GenBank/DDBJ databases">
        <authorList>
            <person name="Sun Q."/>
            <person name="Zhou Y."/>
        </authorList>
    </citation>
    <scope>NUCLEOTIDE SEQUENCE</scope>
    <source>
        <strain evidence="3">CGMCC 1.12426</strain>
    </source>
</reference>
<evidence type="ECO:0000256" key="1">
    <source>
        <dbReference type="SAM" id="MobiDB-lite"/>
    </source>
</evidence>
<feature type="region of interest" description="Disordered" evidence="1">
    <location>
        <begin position="63"/>
        <end position="93"/>
    </location>
</feature>
<evidence type="ECO:0008006" key="5">
    <source>
        <dbReference type="Google" id="ProtNLM"/>
    </source>
</evidence>
<keyword evidence="2" id="KW-0732">Signal</keyword>
<dbReference type="AlphaFoldDB" id="A0A916TLU7"/>
<feature type="signal peptide" evidence="2">
    <location>
        <begin position="1"/>
        <end position="22"/>
    </location>
</feature>
<dbReference type="RefSeq" id="WP_150496548.1">
    <property type="nucleotide sequence ID" value="NZ_BMFA01000007.1"/>
</dbReference>
<dbReference type="EMBL" id="BMFA01000007">
    <property type="protein sequence ID" value="GGB52603.1"/>
    <property type="molecule type" value="Genomic_DNA"/>
</dbReference>
<feature type="compositionally biased region" description="Basic and acidic residues" evidence="1">
    <location>
        <begin position="197"/>
        <end position="208"/>
    </location>
</feature>